<dbReference type="EMBL" id="DVNK01000008">
    <property type="protein sequence ID" value="HIU45848.1"/>
    <property type="molecule type" value="Genomic_DNA"/>
</dbReference>
<dbReference type="SUPFAM" id="SSF54106">
    <property type="entry name" value="LysM domain"/>
    <property type="match status" value="1"/>
</dbReference>
<name>A0A9D1S479_9FIRM</name>
<comment type="caution">
    <text evidence="2">The sequence shown here is derived from an EMBL/GenBank/DDBJ whole genome shotgun (WGS) entry which is preliminary data.</text>
</comment>
<dbReference type="CDD" id="cd00118">
    <property type="entry name" value="LysM"/>
    <property type="match status" value="1"/>
</dbReference>
<protein>
    <submittedName>
        <fullName evidence="2">LysM peptidoglycan-binding domain-containing protein</fullName>
    </submittedName>
</protein>
<evidence type="ECO:0000259" key="1">
    <source>
        <dbReference type="PROSITE" id="PS51782"/>
    </source>
</evidence>
<evidence type="ECO:0000313" key="2">
    <source>
        <dbReference type="EMBL" id="HIU45848.1"/>
    </source>
</evidence>
<dbReference type="PROSITE" id="PS51782">
    <property type="entry name" value="LYSM"/>
    <property type="match status" value="1"/>
</dbReference>
<reference evidence="2" key="2">
    <citation type="journal article" date="2021" name="PeerJ">
        <title>Extensive microbial diversity within the chicken gut microbiome revealed by metagenomics and culture.</title>
        <authorList>
            <person name="Gilroy R."/>
            <person name="Ravi A."/>
            <person name="Getino M."/>
            <person name="Pursley I."/>
            <person name="Horton D.L."/>
            <person name="Alikhan N.F."/>
            <person name="Baker D."/>
            <person name="Gharbi K."/>
            <person name="Hall N."/>
            <person name="Watson M."/>
            <person name="Adriaenssens E.M."/>
            <person name="Foster-Nyarko E."/>
            <person name="Jarju S."/>
            <person name="Secka A."/>
            <person name="Antonio M."/>
            <person name="Oren A."/>
            <person name="Chaudhuri R.R."/>
            <person name="La Ragione R."/>
            <person name="Hildebrand F."/>
            <person name="Pallen M.J."/>
        </authorList>
    </citation>
    <scope>NUCLEOTIDE SEQUENCE</scope>
    <source>
        <strain evidence="2">ChiSxjej2B14-8506</strain>
    </source>
</reference>
<dbReference type="SMART" id="SM00257">
    <property type="entry name" value="LysM"/>
    <property type="match status" value="1"/>
</dbReference>
<gene>
    <name evidence="2" type="ORF">IAC59_01145</name>
</gene>
<dbReference type="Pfam" id="PF01476">
    <property type="entry name" value="LysM"/>
    <property type="match status" value="1"/>
</dbReference>
<dbReference type="Proteomes" id="UP000824123">
    <property type="component" value="Unassembled WGS sequence"/>
</dbReference>
<accession>A0A9D1S479</accession>
<organism evidence="2 3">
    <name type="scientific">Candidatus Fimadaptatus faecigallinarum</name>
    <dbReference type="NCBI Taxonomy" id="2840814"/>
    <lineage>
        <taxon>Bacteria</taxon>
        <taxon>Bacillati</taxon>
        <taxon>Bacillota</taxon>
        <taxon>Clostridia</taxon>
        <taxon>Eubacteriales</taxon>
        <taxon>Candidatus Fimadaptatus</taxon>
    </lineage>
</organism>
<dbReference type="Gene3D" id="3.10.350.10">
    <property type="entry name" value="LysM domain"/>
    <property type="match status" value="1"/>
</dbReference>
<sequence length="198" mass="21363">MAIRVIDTVTGETFSFPMLPEQVEYSRAGRFEQLKLLDGDASVPTGESAGRISFSGKLPGTRRAGAYIENARAPGEVQKLWSSWLENRRRLRIVVGGTPIDEQVYLENFRLTFAGGFGDCDFSISFVRAGAAEYSQAALSAGGGTYTVREGDTLWVIALKQLGSGASYLDILNANYQQIVSAGGIKPGMVLSIPRQSS</sequence>
<dbReference type="InterPro" id="IPR018392">
    <property type="entry name" value="LysM"/>
</dbReference>
<feature type="domain" description="LysM" evidence="1">
    <location>
        <begin position="144"/>
        <end position="193"/>
    </location>
</feature>
<dbReference type="InterPro" id="IPR036779">
    <property type="entry name" value="LysM_dom_sf"/>
</dbReference>
<dbReference type="AlphaFoldDB" id="A0A9D1S479"/>
<evidence type="ECO:0000313" key="3">
    <source>
        <dbReference type="Proteomes" id="UP000824123"/>
    </source>
</evidence>
<reference evidence="2" key="1">
    <citation type="submission" date="2020-10" db="EMBL/GenBank/DDBJ databases">
        <authorList>
            <person name="Gilroy R."/>
        </authorList>
    </citation>
    <scope>NUCLEOTIDE SEQUENCE</scope>
    <source>
        <strain evidence="2">ChiSxjej2B14-8506</strain>
    </source>
</reference>
<proteinExistence type="predicted"/>